<dbReference type="Gene3D" id="1.10.10.640">
    <property type="entry name" value="phospholipid-binding protein"/>
    <property type="match status" value="1"/>
</dbReference>
<name>A0A7W2F6I9_9BURK</name>
<dbReference type="Proteomes" id="UP000573499">
    <property type="component" value="Unassembled WGS sequence"/>
</dbReference>
<organism evidence="2 3">
    <name type="scientific">Rugamonas apoptosis</name>
    <dbReference type="NCBI Taxonomy" id="2758570"/>
    <lineage>
        <taxon>Bacteria</taxon>
        <taxon>Pseudomonadati</taxon>
        <taxon>Pseudomonadota</taxon>
        <taxon>Betaproteobacteria</taxon>
        <taxon>Burkholderiales</taxon>
        <taxon>Oxalobacteraceae</taxon>
        <taxon>Telluria group</taxon>
        <taxon>Rugamonas</taxon>
    </lineage>
</organism>
<dbReference type="AlphaFoldDB" id="A0A7W2F6I9"/>
<dbReference type="PIRSF" id="PIRSF004649">
    <property type="entry name" value="MlaC"/>
    <property type="match status" value="1"/>
</dbReference>
<feature type="chain" id="PRO_5031564537" evidence="1">
    <location>
        <begin position="25"/>
        <end position="227"/>
    </location>
</feature>
<keyword evidence="3" id="KW-1185">Reference proteome</keyword>
<dbReference type="RefSeq" id="WP_182151752.1">
    <property type="nucleotide sequence ID" value="NZ_JACEZU010000001.1"/>
</dbReference>
<dbReference type="PANTHER" id="PTHR36573">
    <property type="entry name" value="INTERMEMBRANE PHOSPHOLIPID TRANSPORT SYSTEM BINDING PROTEIN MLAC"/>
    <property type="match status" value="1"/>
</dbReference>
<feature type="signal peptide" evidence="1">
    <location>
        <begin position="1"/>
        <end position="24"/>
    </location>
</feature>
<dbReference type="PANTHER" id="PTHR36573:SF1">
    <property type="entry name" value="INTERMEMBRANE PHOSPHOLIPID TRANSPORT SYSTEM BINDING PROTEIN MLAC"/>
    <property type="match status" value="1"/>
</dbReference>
<gene>
    <name evidence="2" type="ORF">H3H39_02995</name>
</gene>
<accession>A0A7W2F6I9</accession>
<dbReference type="Gene3D" id="3.10.450.50">
    <property type="match status" value="1"/>
</dbReference>
<proteinExistence type="predicted"/>
<protein>
    <submittedName>
        <fullName evidence="2">ABC transporter substrate-binding protein</fullName>
    </submittedName>
</protein>
<evidence type="ECO:0000313" key="2">
    <source>
        <dbReference type="EMBL" id="MBA5686018.1"/>
    </source>
</evidence>
<evidence type="ECO:0000256" key="1">
    <source>
        <dbReference type="SAM" id="SignalP"/>
    </source>
</evidence>
<dbReference type="EMBL" id="JACEZU010000001">
    <property type="protein sequence ID" value="MBA5686018.1"/>
    <property type="molecule type" value="Genomic_DNA"/>
</dbReference>
<reference evidence="2 3" key="1">
    <citation type="submission" date="2020-07" db="EMBL/GenBank/DDBJ databases">
        <title>Novel species isolated from subtropical streams in China.</title>
        <authorList>
            <person name="Lu H."/>
        </authorList>
    </citation>
    <scope>NUCLEOTIDE SEQUENCE [LARGE SCALE GENOMIC DNA]</scope>
    <source>
        <strain evidence="2 3">LX47W</strain>
    </source>
</reference>
<evidence type="ECO:0000313" key="3">
    <source>
        <dbReference type="Proteomes" id="UP000573499"/>
    </source>
</evidence>
<sequence length="227" mass="24609">MKYIKQLLALATFALAGYTGAATAATATTAGAAPAAVEAPDVLVKRISQDVIDTAKADKAIQAGDQKKVMDLVESKILPYVDFQRMTQLASGRFWRDATPDQQKALSAEFRTLLIYTYSGALSQIKNETVEFKPMRADPSDTEVEVRSQVNVPRGEPIPLNYRVAKSPANGWKIYDINVLGAWLVETYKGTFASEISKGGIDGLIKALSEKNKKLANKPLKAASNAK</sequence>
<dbReference type="Pfam" id="PF05494">
    <property type="entry name" value="MlaC"/>
    <property type="match status" value="1"/>
</dbReference>
<dbReference type="InterPro" id="IPR008869">
    <property type="entry name" value="MlaC/ttg2D"/>
</dbReference>
<keyword evidence="1" id="KW-0732">Signal</keyword>
<comment type="caution">
    <text evidence="2">The sequence shown here is derived from an EMBL/GenBank/DDBJ whole genome shotgun (WGS) entry which is preliminary data.</text>
</comment>